<feature type="compositionally biased region" description="Basic and acidic residues" evidence="1">
    <location>
        <begin position="515"/>
        <end position="524"/>
    </location>
</feature>
<proteinExistence type="predicted"/>
<evidence type="ECO:0000313" key="4">
    <source>
        <dbReference type="Proteomes" id="UP000240883"/>
    </source>
</evidence>
<protein>
    <recommendedName>
        <fullName evidence="2">5'-3' DNA helicase ZGRF1-like N-terminal domain-containing protein</fullName>
    </recommendedName>
</protein>
<feature type="region of interest" description="Disordered" evidence="1">
    <location>
        <begin position="602"/>
        <end position="903"/>
    </location>
</feature>
<feature type="compositionally biased region" description="Polar residues" evidence="1">
    <location>
        <begin position="719"/>
        <end position="735"/>
    </location>
</feature>
<feature type="compositionally biased region" description="Pro residues" evidence="1">
    <location>
        <begin position="377"/>
        <end position="387"/>
    </location>
</feature>
<feature type="compositionally biased region" description="Low complexity" evidence="1">
    <location>
        <begin position="816"/>
        <end position="826"/>
    </location>
</feature>
<feature type="compositionally biased region" description="Polar residues" evidence="1">
    <location>
        <begin position="610"/>
        <end position="622"/>
    </location>
</feature>
<dbReference type="STRING" id="1448308.A0A2T2PAL4"/>
<feature type="region of interest" description="Disordered" evidence="1">
    <location>
        <begin position="291"/>
        <end position="528"/>
    </location>
</feature>
<dbReference type="Pfam" id="PF10382">
    <property type="entry name" value="ZGRF1-like_N"/>
    <property type="match status" value="1"/>
</dbReference>
<dbReference type="AlphaFoldDB" id="A0A2T2PAL4"/>
<name>A0A2T2PAL4_CORCC</name>
<dbReference type="InterPro" id="IPR018838">
    <property type="entry name" value="ZGRF1-like_N"/>
</dbReference>
<feature type="region of interest" description="Disordered" evidence="1">
    <location>
        <begin position="550"/>
        <end position="577"/>
    </location>
</feature>
<dbReference type="GO" id="GO:0005634">
    <property type="term" value="C:nucleus"/>
    <property type="evidence" value="ECO:0007669"/>
    <property type="project" value="TreeGrafter"/>
</dbReference>
<dbReference type="PANTHER" id="PTHR28535:SF1">
    <property type="entry name" value="PROTEIN ZGRF1"/>
    <property type="match status" value="1"/>
</dbReference>
<evidence type="ECO:0000259" key="2">
    <source>
        <dbReference type="Pfam" id="PF10382"/>
    </source>
</evidence>
<feature type="domain" description="5'-3' DNA helicase ZGRF1-like N-terminal" evidence="2">
    <location>
        <begin position="92"/>
        <end position="172"/>
    </location>
</feature>
<feature type="compositionally biased region" description="Polar residues" evidence="1">
    <location>
        <begin position="868"/>
        <end position="879"/>
    </location>
</feature>
<feature type="compositionally biased region" description="Basic and acidic residues" evidence="1">
    <location>
        <begin position="239"/>
        <end position="258"/>
    </location>
</feature>
<feature type="compositionally biased region" description="Low complexity" evidence="1">
    <location>
        <begin position="490"/>
        <end position="504"/>
    </location>
</feature>
<feature type="compositionally biased region" description="Basic and acidic residues" evidence="1">
    <location>
        <begin position="665"/>
        <end position="674"/>
    </location>
</feature>
<evidence type="ECO:0000313" key="3">
    <source>
        <dbReference type="EMBL" id="PSN74690.1"/>
    </source>
</evidence>
<gene>
    <name evidence="3" type="ORF">BS50DRAFT_615527</name>
</gene>
<feature type="compositionally biased region" description="Basic residues" evidence="1">
    <location>
        <begin position="470"/>
        <end position="486"/>
    </location>
</feature>
<dbReference type="GO" id="GO:0035861">
    <property type="term" value="C:site of double-strand break"/>
    <property type="evidence" value="ECO:0007669"/>
    <property type="project" value="TreeGrafter"/>
</dbReference>
<dbReference type="OrthoDB" id="6513042at2759"/>
<feature type="region of interest" description="Disordered" evidence="1">
    <location>
        <begin position="170"/>
        <end position="263"/>
    </location>
</feature>
<feature type="compositionally biased region" description="Polar residues" evidence="1">
    <location>
        <begin position="834"/>
        <end position="843"/>
    </location>
</feature>
<sequence length="932" mass="100752">MRPAAPWLVAHRVALVGVGRAITAVRVASRRRPSPHASTLAIPGPASCSPQPVDNPNAHGDAPRPTLDAMTAPLRATPRLTAIPASQNTAPVAEFRCLYTLDLRRKQKRWQDGFLKFHTFNSRVMVYDTLRNFVGDTHWKESGAVQEGDELTLDKGVMVEVADAVGVTQTDLTPLFEKNRESSPPQQSRPDPPRPAPRPAVPSASHLRTNSQLRHKSLSALLGTPRGPIGKALPIKSPYEQRQEQRERDHELAGERATKRQKPVHAAVLPSGRYVVPASNPPVPAAPIKATAQSARPTLEHAPRPVTVISLDSEPDIVSSGVTLPSTPPELYSTAQPSTSTPAMGTKHSVPKKTPRKNTPKLPRGKIPLPQNKTKETPPPPPRPSSPPVSASNRITNVDFALQPNEEQEKQPVRSGEGHSRNEHIPVLESSPEDGSEIGYEQTPMRPPAKARLKAPAAKPQKEPYPQKSPPRHPKAKSLRLSKGPKRGMLLCQSLSQQQLQRSRTPGESRTVPLESHETSRAASREPISILSDEDVSLIQEECAKVSKDLASNKQKRKSTGREQVATKKAKTAEPVFELHDNDFNDIDDMELVHGLMDQKLVTPPKSCTAPKSTSSNVSAAQSAGAKRVQTKGKAKSPEEAQAVSEPGVPAANPSAKRKPAKPKVVKDAFDKSQRFTKASSVEPTTEVPHNPKPTAPASPKKAALSTGGFCKKAKKAPGTSTERSSNLASETRPATSALPPHPLTAKRPGPLMTTRELSALLQRQSSMEDPIEDEGQTSPNKKIQRSRSENDAPIPSTSEEWERRNLASIAAKESTSTTADMVDVADTADKENSPATEQASETQKPKPKPSGLAALVKKTDPRKRFLRTQSLHVDTSASAMDPAADSEPEIASPPIDTDVGPWSTEAFDLFDWRPPAKEGADQGIGVLKDGR</sequence>
<dbReference type="GO" id="GO:0006302">
    <property type="term" value="P:double-strand break repair"/>
    <property type="evidence" value="ECO:0007669"/>
    <property type="project" value="TreeGrafter"/>
</dbReference>
<dbReference type="EMBL" id="KZ678128">
    <property type="protein sequence ID" value="PSN74690.1"/>
    <property type="molecule type" value="Genomic_DNA"/>
</dbReference>
<feature type="compositionally biased region" description="Low complexity" evidence="1">
    <location>
        <begin position="448"/>
        <end position="459"/>
    </location>
</feature>
<evidence type="ECO:0000256" key="1">
    <source>
        <dbReference type="SAM" id="MobiDB-lite"/>
    </source>
</evidence>
<dbReference type="Proteomes" id="UP000240883">
    <property type="component" value="Unassembled WGS sequence"/>
</dbReference>
<feature type="compositionally biased region" description="Basic residues" evidence="1">
    <location>
        <begin position="349"/>
        <end position="359"/>
    </location>
</feature>
<feature type="region of interest" description="Disordered" evidence="1">
    <location>
        <begin position="33"/>
        <end position="68"/>
    </location>
</feature>
<dbReference type="PANTHER" id="PTHR28535">
    <property type="entry name" value="ZINC FINGER GRF-TYPE CONTAINING 1"/>
    <property type="match status" value="1"/>
</dbReference>
<keyword evidence="4" id="KW-1185">Reference proteome</keyword>
<reference evidence="3 4" key="1">
    <citation type="journal article" date="2018" name="Front. Microbiol.">
        <title>Genome-Wide Analysis of Corynespora cassiicola Leaf Fall Disease Putative Effectors.</title>
        <authorList>
            <person name="Lopez D."/>
            <person name="Ribeiro S."/>
            <person name="Label P."/>
            <person name="Fumanal B."/>
            <person name="Venisse J.S."/>
            <person name="Kohler A."/>
            <person name="de Oliveira R.R."/>
            <person name="Labutti K."/>
            <person name="Lipzen A."/>
            <person name="Lail K."/>
            <person name="Bauer D."/>
            <person name="Ohm R.A."/>
            <person name="Barry K.W."/>
            <person name="Spatafora J."/>
            <person name="Grigoriev I.V."/>
            <person name="Martin F.M."/>
            <person name="Pujade-Renaud V."/>
        </authorList>
    </citation>
    <scope>NUCLEOTIDE SEQUENCE [LARGE SCALE GENOMIC DNA]</scope>
    <source>
        <strain evidence="3 4">Philippines</strain>
    </source>
</reference>
<organism evidence="3 4">
    <name type="scientific">Corynespora cassiicola Philippines</name>
    <dbReference type="NCBI Taxonomy" id="1448308"/>
    <lineage>
        <taxon>Eukaryota</taxon>
        <taxon>Fungi</taxon>
        <taxon>Dikarya</taxon>
        <taxon>Ascomycota</taxon>
        <taxon>Pezizomycotina</taxon>
        <taxon>Dothideomycetes</taxon>
        <taxon>Pleosporomycetidae</taxon>
        <taxon>Pleosporales</taxon>
        <taxon>Corynesporascaceae</taxon>
        <taxon>Corynespora</taxon>
    </lineage>
</organism>
<dbReference type="InterPro" id="IPR052800">
    <property type="entry name" value="DNA_Repair_Helicase_ZGRF1"/>
</dbReference>
<feature type="compositionally biased region" description="Basic and acidic residues" evidence="1">
    <location>
        <begin position="407"/>
        <end position="426"/>
    </location>
</feature>
<feature type="compositionally biased region" description="Polar residues" evidence="1">
    <location>
        <begin position="333"/>
        <end position="343"/>
    </location>
</feature>
<accession>A0A2T2PAL4</accession>